<dbReference type="GO" id="GO:0016020">
    <property type="term" value="C:membrane"/>
    <property type="evidence" value="ECO:0007669"/>
    <property type="project" value="UniProtKB-SubCell"/>
</dbReference>
<keyword evidence="11" id="KW-1185">Reference proteome</keyword>
<keyword evidence="4" id="KW-0808">Transferase</keyword>
<protein>
    <recommendedName>
        <fullName evidence="12">Alpha-1,3-mannosyltransferase</fullName>
    </recommendedName>
</protein>
<proteinExistence type="inferred from homology"/>
<dbReference type="GO" id="GO:0005794">
    <property type="term" value="C:Golgi apparatus"/>
    <property type="evidence" value="ECO:0007669"/>
    <property type="project" value="TreeGrafter"/>
</dbReference>
<dbReference type="PANTHER" id="PTHR31392:SF1">
    <property type="entry name" value="ALPHA-1,3-MANNOSYLTRANSFERASE MNN1-RELATED"/>
    <property type="match status" value="1"/>
</dbReference>
<dbReference type="AlphaFoldDB" id="A0A9N9KUM8"/>
<keyword evidence="5" id="KW-0812">Transmembrane</keyword>
<sequence>MWFGSLVPMEKTRFGIARRHSQASFRPIRFRQRNTLIYLLLGISAIIYLCSTPSAVETDNQEVNQHTQVQEQWIARTDLDDSIQKLISNAPGEILLRDLLRPVEGNGNERLREMGLRVRAFKAIFEAWEDVHLAHEPDGSTFVRDDVIQYLRGTTKSVNSTDEDLAESSLGSTLRAYEQYRSFLAKFTELLFPWFHPYYPDLLALKSSFSKGGRGIVLTAGDGQAPFLLTTIPSFRKLGCTLPIEIMYLGESDLSEDYRAELEAMPGVITRDIAQMVKDDGWRLAGWASKPFAILLSSFREVIFIDADSAFFQNPEVLLDDPGYQKTGALFFMDRNVMPESKKHWLQEILPKPFSRNVRLSRMWTGESGHQQESGVIVVDKWKHFVALLLVTRMNGPDRDGDKSKELKGIYEMVHGDKETFWLGWELVGDWAYTFHPGRIGVMGVLEESKQADPEHAEVQKPHELMKFRNSTEKYTMCAPQLLHLDVNGGLLWFNGWILTDKFGSKNYSKFQDYMIEPRETREPPAYAIRDANVFCMTSAEKHELKSRDTKILDELIERAKEVNKEK</sequence>
<keyword evidence="6" id="KW-0735">Signal-anchor</keyword>
<evidence type="ECO:0000313" key="11">
    <source>
        <dbReference type="Proteomes" id="UP000696280"/>
    </source>
</evidence>
<dbReference type="GO" id="GO:0000033">
    <property type="term" value="F:alpha-1,3-mannosyltransferase activity"/>
    <property type="evidence" value="ECO:0007669"/>
    <property type="project" value="TreeGrafter"/>
</dbReference>
<evidence type="ECO:0000256" key="6">
    <source>
        <dbReference type="ARBA" id="ARBA00022968"/>
    </source>
</evidence>
<evidence type="ECO:0000256" key="2">
    <source>
        <dbReference type="ARBA" id="ARBA00009105"/>
    </source>
</evidence>
<evidence type="ECO:0000256" key="1">
    <source>
        <dbReference type="ARBA" id="ARBA00004606"/>
    </source>
</evidence>
<accession>A0A9N9KUM8</accession>
<evidence type="ECO:0008006" key="12">
    <source>
        <dbReference type="Google" id="ProtNLM"/>
    </source>
</evidence>
<dbReference type="PANTHER" id="PTHR31392">
    <property type="entry name" value="ALPHA-1,3-MANNOSYLTRANSFERASE MNN1-RELATED"/>
    <property type="match status" value="1"/>
</dbReference>
<evidence type="ECO:0000256" key="5">
    <source>
        <dbReference type="ARBA" id="ARBA00022692"/>
    </source>
</evidence>
<evidence type="ECO:0000313" key="10">
    <source>
        <dbReference type="EMBL" id="CAG8953799.1"/>
    </source>
</evidence>
<evidence type="ECO:0000256" key="9">
    <source>
        <dbReference type="ARBA" id="ARBA00023180"/>
    </source>
</evidence>
<evidence type="ECO:0000256" key="3">
    <source>
        <dbReference type="ARBA" id="ARBA00022676"/>
    </source>
</evidence>
<dbReference type="OrthoDB" id="430354at2759"/>
<dbReference type="Proteomes" id="UP000696280">
    <property type="component" value="Unassembled WGS sequence"/>
</dbReference>
<dbReference type="InterPro" id="IPR029044">
    <property type="entry name" value="Nucleotide-diphossugar_trans"/>
</dbReference>
<keyword evidence="8" id="KW-0472">Membrane</keyword>
<evidence type="ECO:0000256" key="8">
    <source>
        <dbReference type="ARBA" id="ARBA00023136"/>
    </source>
</evidence>
<gene>
    <name evidence="10" type="ORF">HYFRA_00006691</name>
</gene>
<reference evidence="10" key="1">
    <citation type="submission" date="2021-07" db="EMBL/GenBank/DDBJ databases">
        <authorList>
            <person name="Durling M."/>
        </authorList>
    </citation>
    <scope>NUCLEOTIDE SEQUENCE</scope>
</reference>
<name>A0A9N9KUM8_9HELO</name>
<dbReference type="InterPro" id="IPR022751">
    <property type="entry name" value="Alpha_mannosyltransferase"/>
</dbReference>
<organism evidence="10 11">
    <name type="scientific">Hymenoscyphus fraxineus</name>
    <dbReference type="NCBI Taxonomy" id="746836"/>
    <lineage>
        <taxon>Eukaryota</taxon>
        <taxon>Fungi</taxon>
        <taxon>Dikarya</taxon>
        <taxon>Ascomycota</taxon>
        <taxon>Pezizomycotina</taxon>
        <taxon>Leotiomycetes</taxon>
        <taxon>Helotiales</taxon>
        <taxon>Helotiaceae</taxon>
        <taxon>Hymenoscyphus</taxon>
    </lineage>
</organism>
<keyword evidence="3" id="KW-0328">Glycosyltransferase</keyword>
<comment type="subcellular location">
    <subcellularLocation>
        <location evidence="1">Membrane</location>
        <topology evidence="1">Single-pass type II membrane protein</topology>
    </subcellularLocation>
</comment>
<comment type="similarity">
    <text evidence="2">Belongs to the MNN1/MNT family.</text>
</comment>
<comment type="caution">
    <text evidence="10">The sequence shown here is derived from an EMBL/GenBank/DDBJ whole genome shotgun (WGS) entry which is preliminary data.</text>
</comment>
<dbReference type="GO" id="GO:0006493">
    <property type="term" value="P:protein O-linked glycosylation"/>
    <property type="evidence" value="ECO:0007669"/>
    <property type="project" value="TreeGrafter"/>
</dbReference>
<dbReference type="SUPFAM" id="SSF53448">
    <property type="entry name" value="Nucleotide-diphospho-sugar transferases"/>
    <property type="match status" value="1"/>
</dbReference>
<evidence type="ECO:0000256" key="4">
    <source>
        <dbReference type="ARBA" id="ARBA00022679"/>
    </source>
</evidence>
<keyword evidence="9" id="KW-0325">Glycoprotein</keyword>
<evidence type="ECO:0000256" key="7">
    <source>
        <dbReference type="ARBA" id="ARBA00022989"/>
    </source>
</evidence>
<dbReference type="Pfam" id="PF11051">
    <property type="entry name" value="Mannosyl_trans3"/>
    <property type="match status" value="1"/>
</dbReference>
<dbReference type="EMBL" id="CAJVRL010000052">
    <property type="protein sequence ID" value="CAG8953799.1"/>
    <property type="molecule type" value="Genomic_DNA"/>
</dbReference>
<keyword evidence="7" id="KW-1133">Transmembrane helix</keyword>